<name>A0A7L5AJ42_9MICO</name>
<sequence length="194" mass="20872">MKDLGTQHAVDSEAISHQLETAWLMSDAADLIVATHEQYEGFQEIITVFMCGFGMVANVMRTAAAAIETTRLGYGHEGDPLVRLTYEHVMAIQTLVTNGFAAVQAFGRSHANNLKKLQDISAFGQPGVHETESEWMDAFRLAAANTKAGPADNAIKMGTIGKSGDDATAMLCFGWLQPPRHRTQASSLLGTTCG</sequence>
<dbReference type="RefSeq" id="WP_161885506.1">
    <property type="nucleotide sequence ID" value="NZ_CP017146.1"/>
</dbReference>
<organism evidence="1 2">
    <name type="scientific">Marisediminicola antarctica</name>
    <dbReference type="NCBI Taxonomy" id="674079"/>
    <lineage>
        <taxon>Bacteria</taxon>
        <taxon>Bacillati</taxon>
        <taxon>Actinomycetota</taxon>
        <taxon>Actinomycetes</taxon>
        <taxon>Micrococcales</taxon>
        <taxon>Microbacteriaceae</taxon>
        <taxon>Marisediminicola</taxon>
    </lineage>
</organism>
<accession>A0A7L5AJ42</accession>
<dbReference type="Proteomes" id="UP000464507">
    <property type="component" value="Chromosome"/>
</dbReference>
<protein>
    <submittedName>
        <fullName evidence="1">Uncharacterized protein</fullName>
    </submittedName>
</protein>
<dbReference type="KEGG" id="mant:BHD05_05280"/>
<dbReference type="EMBL" id="CP017146">
    <property type="protein sequence ID" value="QHO69151.1"/>
    <property type="molecule type" value="Genomic_DNA"/>
</dbReference>
<reference evidence="1 2" key="1">
    <citation type="submission" date="2016-09" db="EMBL/GenBank/DDBJ databases">
        <title>Complete genome sequence of microbes from the polar regions.</title>
        <authorList>
            <person name="Liao L."/>
            <person name="Chen B."/>
        </authorList>
    </citation>
    <scope>NUCLEOTIDE SEQUENCE [LARGE SCALE GENOMIC DNA]</scope>
    <source>
        <strain evidence="1 2">ZS314</strain>
    </source>
</reference>
<proteinExistence type="predicted"/>
<keyword evidence="2" id="KW-1185">Reference proteome</keyword>
<dbReference type="AlphaFoldDB" id="A0A7L5AJ42"/>
<evidence type="ECO:0000313" key="1">
    <source>
        <dbReference type="EMBL" id="QHO69151.1"/>
    </source>
</evidence>
<gene>
    <name evidence="1" type="ORF">BHD05_05280</name>
</gene>
<evidence type="ECO:0000313" key="2">
    <source>
        <dbReference type="Proteomes" id="UP000464507"/>
    </source>
</evidence>